<dbReference type="PANTHER" id="PTHR10901:SF6">
    <property type="entry name" value="TROPOMODULIN, ISOFORM N"/>
    <property type="match status" value="1"/>
</dbReference>
<dbReference type="AlphaFoldDB" id="A0A7S1AV98"/>
<evidence type="ECO:0000313" key="4">
    <source>
        <dbReference type="EMBL" id="CAD8865883.1"/>
    </source>
</evidence>
<organism evidence="4">
    <name type="scientific">Noctiluca scintillans</name>
    <name type="common">Sea sparkle</name>
    <name type="synonym">Red tide dinoflagellate</name>
    <dbReference type="NCBI Taxonomy" id="2966"/>
    <lineage>
        <taxon>Eukaryota</taxon>
        <taxon>Sar</taxon>
        <taxon>Alveolata</taxon>
        <taxon>Dinophyceae</taxon>
        <taxon>Noctilucales</taxon>
        <taxon>Noctilucaceae</taxon>
        <taxon>Noctiluca</taxon>
    </lineage>
</organism>
<name>A0A7S1AV98_NOCSC</name>
<proteinExistence type="predicted"/>
<protein>
    <submittedName>
        <fullName evidence="4">Uncharacterized protein</fullName>
    </submittedName>
</protein>
<dbReference type="Pfam" id="PF05345">
    <property type="entry name" value="He_PIG"/>
    <property type="match status" value="4"/>
</dbReference>
<dbReference type="PANTHER" id="PTHR10901">
    <property type="entry name" value="TROPOMODULIN"/>
    <property type="match status" value="1"/>
</dbReference>
<dbReference type="EMBL" id="HBFQ01056746">
    <property type="protein sequence ID" value="CAD8865883.1"/>
    <property type="molecule type" value="Transcribed_RNA"/>
</dbReference>
<accession>A0A7S1AV98</accession>
<dbReference type="InterPro" id="IPR032675">
    <property type="entry name" value="LRR_dom_sf"/>
</dbReference>
<comment type="subcellular location">
    <subcellularLocation>
        <location evidence="1">Cytoplasm</location>
        <location evidence="1">Cytoskeleton</location>
    </subcellularLocation>
</comment>
<dbReference type="GO" id="GO:0005523">
    <property type="term" value="F:tropomyosin binding"/>
    <property type="evidence" value="ECO:0007669"/>
    <property type="project" value="InterPro"/>
</dbReference>
<dbReference type="InterPro" id="IPR004934">
    <property type="entry name" value="TMOD"/>
</dbReference>
<dbReference type="Gene3D" id="3.80.10.10">
    <property type="entry name" value="Ribonuclease Inhibitor"/>
    <property type="match status" value="1"/>
</dbReference>
<keyword evidence="2" id="KW-0963">Cytoplasm</keyword>
<dbReference type="SUPFAM" id="SSF52047">
    <property type="entry name" value="RNI-like"/>
    <property type="match status" value="1"/>
</dbReference>
<sequence length="964" mass="103977">MAFDAEAVDKIILRFETAAAKQAASKDDTVKFKAAVKLVSAERDLLCVVDDVRWMLHTMVKGDKNVLGVVFGSPSDRFDRMKEVMNRTALSNIHREDPRWQDLAASISKVQGILDGLGTFKSWLIGPKPISALRYAGVAARLTPGALVSCKPEYQGAAPNTFTVDPKLPEDLSLNKTTGEIKGKLKTGFEVAATTYVITAVNGVGMATADVTFCVMFPPPESVRYPLCGGQCFTWEHVDWAVEVKGGTAREFSVEPLLPTGLELDPYKGTINGTVADTTDAVEYIVTARSPCGSASCTLALTVKEAPPHQLSYIGLQKDFPENVEVTMRPELVLQKSDGKPGKQHSVLEGMRFAVVPALPKGLNLDTKAGVIAGTPTAYAPEEAYEVTVRNDQGAASVVLRFGIQMLPPTKLSYPEMLSTIQTGEVISVQPVFTGFVTVWEVAPSFPAGLVLNSETGTIGGKAEARAIACANTYTVMAKNKMGVTSCAVVFEVVIAAPKNLHYPMLKDNLGCLVPVSLEPVCDSLVDEYWIEPPLPVGLELATESGVISGTPTTLEEPKSFWVTATNARGSETVVIHFGTENVPPSNLRYPDLGAELAATLPVKLHPEVDGGATSWSVSPGLPANMSLDVDSGEITGSPLAVAGMQEYTITATNELGSVSSTFAFATVVPPPRGLRYPSMRPDYTCGIPLHIHAEMDVGVACEFAVEPALPDGIRINASTGSISGRAKAEVECVIYTVTATNVSGSTDVELMFECTDGMDTRDEVDPSFAASLDAIEHVADMCQEPSKKHAFGNWMVWMVHRAWLDDPMLTQLNFANCSMPPAEEEPRISPKLMKALKTNTHITTINVSNANLMEQQGYDLADALRINTTLRVLNMEGNALDEGHIREIALSLTENTKSSLQQWRFDGQKLVDEHLGSAVEEIISNMVETRPQITKVGFRCGDPQWAAKINHFVKRNADLARQG</sequence>
<dbReference type="GO" id="GO:0051694">
    <property type="term" value="P:pointed-end actin filament capping"/>
    <property type="evidence" value="ECO:0007669"/>
    <property type="project" value="InterPro"/>
</dbReference>
<dbReference type="GO" id="GO:0007015">
    <property type="term" value="P:actin filament organization"/>
    <property type="evidence" value="ECO:0007669"/>
    <property type="project" value="TreeGrafter"/>
</dbReference>
<evidence type="ECO:0000256" key="1">
    <source>
        <dbReference type="ARBA" id="ARBA00004245"/>
    </source>
</evidence>
<evidence type="ECO:0000256" key="3">
    <source>
        <dbReference type="ARBA" id="ARBA00023212"/>
    </source>
</evidence>
<gene>
    <name evidence="4" type="ORF">NSCI0253_LOCUS40238</name>
</gene>
<dbReference type="Gene3D" id="2.60.40.10">
    <property type="entry name" value="Immunoglobulins"/>
    <property type="match status" value="6"/>
</dbReference>
<keyword evidence="3" id="KW-0206">Cytoskeleton</keyword>
<dbReference type="GO" id="GO:0005856">
    <property type="term" value="C:cytoskeleton"/>
    <property type="evidence" value="ECO:0007669"/>
    <property type="project" value="UniProtKB-SubCell"/>
</dbReference>
<reference evidence="4" key="1">
    <citation type="submission" date="2021-01" db="EMBL/GenBank/DDBJ databases">
        <authorList>
            <person name="Corre E."/>
            <person name="Pelletier E."/>
            <person name="Niang G."/>
            <person name="Scheremetjew M."/>
            <person name="Finn R."/>
            <person name="Kale V."/>
            <person name="Holt S."/>
            <person name="Cochrane G."/>
            <person name="Meng A."/>
            <person name="Brown T."/>
            <person name="Cohen L."/>
        </authorList>
    </citation>
    <scope>NUCLEOTIDE SEQUENCE</scope>
</reference>
<dbReference type="InterPro" id="IPR013783">
    <property type="entry name" value="Ig-like_fold"/>
</dbReference>
<evidence type="ECO:0000256" key="2">
    <source>
        <dbReference type="ARBA" id="ARBA00022490"/>
    </source>
</evidence>